<dbReference type="HOGENOM" id="CLU_021768_5_3_1"/>
<proteinExistence type="predicted"/>
<dbReference type="Pfam" id="PF01636">
    <property type="entry name" value="APH"/>
    <property type="match status" value="1"/>
</dbReference>
<evidence type="ECO:0000313" key="2">
    <source>
        <dbReference type="EMBL" id="EXJ93673.1"/>
    </source>
</evidence>
<name>W9YM80_9EURO</name>
<dbReference type="EMBL" id="AMWN01000002">
    <property type="protein sequence ID" value="EXJ93673.1"/>
    <property type="molecule type" value="Genomic_DNA"/>
</dbReference>
<sequence>MDTSERWTRGSLDDAFENAQASPSMVFLDLFHRRVFRHEGKVVKYGQSVTVQEAQALSFIKNSSLSIPIPRAHWSGTCENVGVVEMGVIEGDGVWRGLSKDEKHSYMQQLGEIVKQLRSLEGTYIGSLQEGPAVDARRDRHQGGPFYSEAAFNEFLLSNAISTMPQIYRKMIHDLLSAKTHKVVFTPGDLSSRNIMVKDGRIVGIIDWEYAGWYPEYWEFVRFFRAV</sequence>
<dbReference type="Gene3D" id="3.90.1200.10">
    <property type="match status" value="1"/>
</dbReference>
<evidence type="ECO:0000313" key="3">
    <source>
        <dbReference type="Proteomes" id="UP000019484"/>
    </source>
</evidence>
<dbReference type="PANTHER" id="PTHR21310">
    <property type="entry name" value="AMINOGLYCOSIDE PHOSPHOTRANSFERASE-RELATED-RELATED"/>
    <property type="match status" value="1"/>
</dbReference>
<dbReference type="CDD" id="cd05120">
    <property type="entry name" value="APH_ChoK_like"/>
    <property type="match status" value="1"/>
</dbReference>
<dbReference type="PANTHER" id="PTHR21310:SF58">
    <property type="entry name" value="AMINOGLYCOSIDE PHOSPHOTRANSFERASE DOMAIN-CONTAINING PROTEIN"/>
    <property type="match status" value="1"/>
</dbReference>
<dbReference type="STRING" id="1182541.W9YM80"/>
<dbReference type="GeneID" id="19156966"/>
<dbReference type="eggNOG" id="ENOG502SP9R">
    <property type="taxonomic scope" value="Eukaryota"/>
</dbReference>
<accession>W9YM80</accession>
<organism evidence="2 3">
    <name type="scientific">Capronia coronata CBS 617.96</name>
    <dbReference type="NCBI Taxonomy" id="1182541"/>
    <lineage>
        <taxon>Eukaryota</taxon>
        <taxon>Fungi</taxon>
        <taxon>Dikarya</taxon>
        <taxon>Ascomycota</taxon>
        <taxon>Pezizomycotina</taxon>
        <taxon>Eurotiomycetes</taxon>
        <taxon>Chaetothyriomycetidae</taxon>
        <taxon>Chaetothyriales</taxon>
        <taxon>Herpotrichiellaceae</taxon>
        <taxon>Capronia</taxon>
    </lineage>
</organism>
<dbReference type="SUPFAM" id="SSF56112">
    <property type="entry name" value="Protein kinase-like (PK-like)"/>
    <property type="match status" value="1"/>
</dbReference>
<gene>
    <name evidence="2" type="ORF">A1O1_02065</name>
</gene>
<dbReference type="OrthoDB" id="2906425at2759"/>
<evidence type="ECO:0000259" key="1">
    <source>
        <dbReference type="Pfam" id="PF01636"/>
    </source>
</evidence>
<dbReference type="InterPro" id="IPR051678">
    <property type="entry name" value="AGP_Transferase"/>
</dbReference>
<comment type="caution">
    <text evidence="2">The sequence shown here is derived from an EMBL/GenBank/DDBJ whole genome shotgun (WGS) entry which is preliminary data.</text>
</comment>
<dbReference type="AlphaFoldDB" id="W9YM80"/>
<keyword evidence="3" id="KW-1185">Reference proteome</keyword>
<feature type="domain" description="Aminoglycoside phosphotransferase" evidence="1">
    <location>
        <begin position="52"/>
        <end position="224"/>
    </location>
</feature>
<dbReference type="InterPro" id="IPR011009">
    <property type="entry name" value="Kinase-like_dom_sf"/>
</dbReference>
<protein>
    <recommendedName>
        <fullName evidence="1">Aminoglycoside phosphotransferase domain-containing protein</fullName>
    </recommendedName>
</protein>
<dbReference type="RefSeq" id="XP_007721167.1">
    <property type="nucleotide sequence ID" value="XM_007722977.1"/>
</dbReference>
<dbReference type="InterPro" id="IPR002575">
    <property type="entry name" value="Aminoglycoside_PTrfase"/>
</dbReference>
<reference evidence="2 3" key="1">
    <citation type="submission" date="2013-03" db="EMBL/GenBank/DDBJ databases">
        <title>The Genome Sequence of Capronia coronata CBS 617.96.</title>
        <authorList>
            <consortium name="The Broad Institute Genomics Platform"/>
            <person name="Cuomo C."/>
            <person name="de Hoog S."/>
            <person name="Gorbushina A."/>
            <person name="Walker B."/>
            <person name="Young S.K."/>
            <person name="Zeng Q."/>
            <person name="Gargeya S."/>
            <person name="Fitzgerald M."/>
            <person name="Haas B."/>
            <person name="Abouelleil A."/>
            <person name="Allen A.W."/>
            <person name="Alvarado L."/>
            <person name="Arachchi H.M."/>
            <person name="Berlin A.M."/>
            <person name="Chapman S.B."/>
            <person name="Gainer-Dewar J."/>
            <person name="Goldberg J."/>
            <person name="Griggs A."/>
            <person name="Gujja S."/>
            <person name="Hansen M."/>
            <person name="Howarth C."/>
            <person name="Imamovic A."/>
            <person name="Ireland A."/>
            <person name="Larimer J."/>
            <person name="McCowan C."/>
            <person name="Murphy C."/>
            <person name="Pearson M."/>
            <person name="Poon T.W."/>
            <person name="Priest M."/>
            <person name="Roberts A."/>
            <person name="Saif S."/>
            <person name="Shea T."/>
            <person name="Sisk P."/>
            <person name="Sykes S."/>
            <person name="Wortman J."/>
            <person name="Nusbaum C."/>
            <person name="Birren B."/>
        </authorList>
    </citation>
    <scope>NUCLEOTIDE SEQUENCE [LARGE SCALE GENOMIC DNA]</scope>
    <source>
        <strain evidence="2 3">CBS 617.96</strain>
    </source>
</reference>
<dbReference type="Proteomes" id="UP000019484">
    <property type="component" value="Unassembled WGS sequence"/>
</dbReference>